<evidence type="ECO:0000313" key="2">
    <source>
        <dbReference type="Proteomes" id="UP000280417"/>
    </source>
</evidence>
<gene>
    <name evidence="1" type="ORF">DRJ04_00705</name>
</gene>
<comment type="caution">
    <text evidence="1">The sequence shown here is derived from an EMBL/GenBank/DDBJ whole genome shotgun (WGS) entry which is preliminary data.</text>
</comment>
<proteinExistence type="predicted"/>
<dbReference type="Pfam" id="PF07900">
    <property type="entry name" value="DUF1670"/>
    <property type="match status" value="1"/>
</dbReference>
<dbReference type="EMBL" id="QMQA01000009">
    <property type="protein sequence ID" value="RLE15309.1"/>
    <property type="molecule type" value="Genomic_DNA"/>
</dbReference>
<sequence>MTERKTESRERILSALAAYFKTRYRFSSVIARALAEDVLRLIWILSPDSLEEGQILRYVVKNTEPPGKLLRDCQFVLAKLTLHTSEDVEYRKCNGLKELKLRVIQRITQEAIAQGGSLSQEDIADLLFLDRRTVVDYIKELESRGVQIITRAKFPLLFNQTVDKTQMIKMFLEGLDEAEIASRTYLSENLVRRYVEEFLRTGLFYRRGITASAIATVTGIDLKLVEEYVELYNYLSSTQMASYIHKFFSFYEDPAFLKILKDKEQFSSF</sequence>
<dbReference type="Proteomes" id="UP000280417">
    <property type="component" value="Unassembled WGS sequence"/>
</dbReference>
<dbReference type="SUPFAM" id="SSF46785">
    <property type="entry name" value="Winged helix' DNA-binding domain"/>
    <property type="match status" value="1"/>
</dbReference>
<dbReference type="InterPro" id="IPR012872">
    <property type="entry name" value="DUF1670"/>
</dbReference>
<evidence type="ECO:0000313" key="1">
    <source>
        <dbReference type="EMBL" id="RLE15309.1"/>
    </source>
</evidence>
<dbReference type="InterPro" id="IPR036390">
    <property type="entry name" value="WH_DNA-bd_sf"/>
</dbReference>
<organism evidence="1 2">
    <name type="scientific">Aerophobetes bacterium</name>
    <dbReference type="NCBI Taxonomy" id="2030807"/>
    <lineage>
        <taxon>Bacteria</taxon>
        <taxon>Candidatus Aerophobota</taxon>
    </lineage>
</organism>
<protein>
    <recommendedName>
        <fullName evidence="3">DUF1670 domain-containing protein</fullName>
    </recommendedName>
</protein>
<dbReference type="SUPFAM" id="SSF46689">
    <property type="entry name" value="Homeodomain-like"/>
    <property type="match status" value="1"/>
</dbReference>
<accession>A0A662DMF0</accession>
<reference evidence="1 2" key="1">
    <citation type="submission" date="2018-06" db="EMBL/GenBank/DDBJ databases">
        <title>Extensive metabolic versatility and redundancy in microbially diverse, dynamic hydrothermal sediments.</title>
        <authorList>
            <person name="Dombrowski N."/>
            <person name="Teske A."/>
            <person name="Baker B.J."/>
        </authorList>
    </citation>
    <scope>NUCLEOTIDE SEQUENCE [LARGE SCALE GENOMIC DNA]</scope>
    <source>
        <strain evidence="1">B3_G15</strain>
    </source>
</reference>
<dbReference type="InterPro" id="IPR009057">
    <property type="entry name" value="Homeodomain-like_sf"/>
</dbReference>
<dbReference type="AlphaFoldDB" id="A0A662DMF0"/>
<evidence type="ECO:0008006" key="3">
    <source>
        <dbReference type="Google" id="ProtNLM"/>
    </source>
</evidence>
<name>A0A662DMF0_UNCAE</name>